<reference evidence="3 4" key="1">
    <citation type="submission" date="2021-03" db="EMBL/GenBank/DDBJ databases">
        <title>Fibrella sp. HMF5405 genome sequencing and assembly.</title>
        <authorList>
            <person name="Kang H."/>
            <person name="Kim H."/>
            <person name="Bae S."/>
            <person name="Joh K."/>
        </authorList>
    </citation>
    <scope>NUCLEOTIDE SEQUENCE [LARGE SCALE GENOMIC DNA]</scope>
    <source>
        <strain evidence="3 4">HMF5405</strain>
    </source>
</reference>
<dbReference type="RefSeq" id="WP_207329750.1">
    <property type="nucleotide sequence ID" value="NZ_JAFMYW010000004.1"/>
</dbReference>
<dbReference type="InterPro" id="IPR032675">
    <property type="entry name" value="LRR_dom_sf"/>
</dbReference>
<evidence type="ECO:0000256" key="2">
    <source>
        <dbReference type="SAM" id="SignalP"/>
    </source>
</evidence>
<name>A0ABS3JK42_9BACT</name>
<dbReference type="InterPro" id="IPR001611">
    <property type="entry name" value="Leu-rich_rpt"/>
</dbReference>
<keyword evidence="4" id="KW-1185">Reference proteome</keyword>
<protein>
    <submittedName>
        <fullName evidence="3">Uncharacterized protein</fullName>
    </submittedName>
</protein>
<feature type="signal peptide" evidence="2">
    <location>
        <begin position="1"/>
        <end position="37"/>
    </location>
</feature>
<dbReference type="PANTHER" id="PTHR48059:SF30">
    <property type="entry name" value="OS06G0587000 PROTEIN"/>
    <property type="match status" value="1"/>
</dbReference>
<dbReference type="InterPro" id="IPR051848">
    <property type="entry name" value="PGIP"/>
</dbReference>
<evidence type="ECO:0000313" key="3">
    <source>
        <dbReference type="EMBL" id="MBO0949786.1"/>
    </source>
</evidence>
<dbReference type="Proteomes" id="UP000664628">
    <property type="component" value="Unassembled WGS sequence"/>
</dbReference>
<proteinExistence type="predicted"/>
<dbReference type="EMBL" id="JAFMYW010000004">
    <property type="protein sequence ID" value="MBO0949786.1"/>
    <property type="molecule type" value="Genomic_DNA"/>
</dbReference>
<accession>A0ABS3JK42</accession>
<comment type="subcellular location">
    <subcellularLocation>
        <location evidence="1">Cell envelope</location>
    </subcellularLocation>
</comment>
<feature type="chain" id="PRO_5046502952" evidence="2">
    <location>
        <begin position="38"/>
        <end position="501"/>
    </location>
</feature>
<sequence>MACYPLLFHSVSTPYSKLIALAFFLLAGPLATPTAFAQTPGLSLTVSNSLSCSQLSATITATSSCTGDVTFTFSGPNNFTLLNTTGVASVTVDGAYSVTAVSAGGLCAFESNVAVNSSLHPDYLPLVDFFKSTRGQEWKNQTGWLSNCDPCSGWYGISCNEGRVSRMSLLFNKLSGPIPPTISRLQALTGLFLPYNEITGTLPVSLSSLSNLSSLWVQDNQLTGPIPERYDRLTRLSVFNVADNRLTGSIPTSLMSLTALTQFWVRSNLLSGPIPTSWHKLINLVSLDLAFNSFASGGIPPDIGQLINLEDLSMAGCHLVGTIPAELNTLSNLRHLYLSSNSLKGTIPSFLGSLSKLEAIVLNNNQFVGAIPPSIGSLPKLITLVVESNDLSGCIPGSFSALCGKDIRLGYNPKLPGGGNWTAFCTNGTGIRNGTVTSVQAGYWHVPSTWSCGVIPKPGDRILVTYPLKMAPDQLNQVQQIQYGATGTLFYEPGAVLVVRP</sequence>
<dbReference type="Gene3D" id="3.80.10.10">
    <property type="entry name" value="Ribonuclease Inhibitor"/>
    <property type="match status" value="3"/>
</dbReference>
<dbReference type="PANTHER" id="PTHR48059">
    <property type="entry name" value="POLYGALACTURONASE INHIBITOR 1"/>
    <property type="match status" value="1"/>
</dbReference>
<gene>
    <name evidence="3" type="ORF">J2I46_14410</name>
</gene>
<dbReference type="SUPFAM" id="SSF52058">
    <property type="entry name" value="L domain-like"/>
    <property type="match status" value="1"/>
</dbReference>
<comment type="caution">
    <text evidence="3">The sequence shown here is derived from an EMBL/GenBank/DDBJ whole genome shotgun (WGS) entry which is preliminary data.</text>
</comment>
<dbReference type="Pfam" id="PF00560">
    <property type="entry name" value="LRR_1"/>
    <property type="match status" value="4"/>
</dbReference>
<evidence type="ECO:0000313" key="4">
    <source>
        <dbReference type="Proteomes" id="UP000664628"/>
    </source>
</evidence>
<evidence type="ECO:0000256" key="1">
    <source>
        <dbReference type="ARBA" id="ARBA00004196"/>
    </source>
</evidence>
<organism evidence="3 4">
    <name type="scientific">Fibrella forsythiae</name>
    <dbReference type="NCBI Taxonomy" id="2817061"/>
    <lineage>
        <taxon>Bacteria</taxon>
        <taxon>Pseudomonadati</taxon>
        <taxon>Bacteroidota</taxon>
        <taxon>Cytophagia</taxon>
        <taxon>Cytophagales</taxon>
        <taxon>Spirosomataceae</taxon>
        <taxon>Fibrella</taxon>
    </lineage>
</organism>
<keyword evidence="2" id="KW-0732">Signal</keyword>